<evidence type="ECO:0000313" key="1">
    <source>
        <dbReference type="EMBL" id="KAF7782802.1"/>
    </source>
</evidence>
<proteinExistence type="predicted"/>
<evidence type="ECO:0000313" key="2">
    <source>
        <dbReference type="Proteomes" id="UP000629468"/>
    </source>
</evidence>
<name>A0A8H7F8R4_AGABI</name>
<accession>A0A8H7F8R4</accession>
<dbReference type="AlphaFoldDB" id="A0A8H7F8R4"/>
<organism evidence="1 2">
    <name type="scientific">Agaricus bisporus var. burnettii</name>
    <dbReference type="NCBI Taxonomy" id="192524"/>
    <lineage>
        <taxon>Eukaryota</taxon>
        <taxon>Fungi</taxon>
        <taxon>Dikarya</taxon>
        <taxon>Basidiomycota</taxon>
        <taxon>Agaricomycotina</taxon>
        <taxon>Agaricomycetes</taxon>
        <taxon>Agaricomycetidae</taxon>
        <taxon>Agaricales</taxon>
        <taxon>Agaricineae</taxon>
        <taxon>Agaricaceae</taxon>
        <taxon>Agaricus</taxon>
    </lineage>
</organism>
<reference evidence="1 2" key="1">
    <citation type="journal article" name="Sci. Rep.">
        <title>Telomere-to-telomere assembled and centromere annotated genomes of the two main subspecies of the button mushroom Agaricus bisporus reveal especially polymorphic chromosome ends.</title>
        <authorList>
            <person name="Sonnenberg A.S.M."/>
            <person name="Sedaghat-Telgerd N."/>
            <person name="Lavrijssen B."/>
            <person name="Ohm R.A."/>
            <person name="Hendrickx P.M."/>
            <person name="Scholtmeijer K."/>
            <person name="Baars J.J.P."/>
            <person name="van Peer A."/>
        </authorList>
    </citation>
    <scope>NUCLEOTIDE SEQUENCE [LARGE SCALE GENOMIC DNA]</scope>
    <source>
        <strain evidence="1 2">H119_p4</strain>
    </source>
</reference>
<comment type="caution">
    <text evidence="1">The sequence shown here is derived from an EMBL/GenBank/DDBJ whole genome shotgun (WGS) entry which is preliminary data.</text>
</comment>
<gene>
    <name evidence="1" type="ORF">Agabi119p4_2178</name>
</gene>
<dbReference type="Proteomes" id="UP000629468">
    <property type="component" value="Unassembled WGS sequence"/>
</dbReference>
<dbReference type="EMBL" id="JABXXO010000003">
    <property type="protein sequence ID" value="KAF7782802.1"/>
    <property type="molecule type" value="Genomic_DNA"/>
</dbReference>
<protein>
    <submittedName>
        <fullName evidence="1">Uncharacterized protein</fullName>
    </submittedName>
</protein>
<sequence>MEPLKKVNDFRLESVLGTLALGLYLRNIPKLYTMNFKALTILFGLAFIAAANPLPGPGDNGDICLLICYHEKPDCKAPSYASYDGECWTCCTPQY</sequence>